<dbReference type="InterPro" id="IPR052901">
    <property type="entry name" value="Bact_TGase-like"/>
</dbReference>
<dbReference type="PANTHER" id="PTHR42736:SF1">
    <property type="entry name" value="PROTEIN-GLUTAMINE GAMMA-GLUTAMYLTRANSFERASE"/>
    <property type="match status" value="1"/>
</dbReference>
<feature type="transmembrane region" description="Helical" evidence="1">
    <location>
        <begin position="148"/>
        <end position="166"/>
    </location>
</feature>
<name>A0A1H0KJ49_9BACI</name>
<reference evidence="4" key="1">
    <citation type="submission" date="2016-10" db="EMBL/GenBank/DDBJ databases">
        <authorList>
            <person name="Varghese N."/>
            <person name="Submissions S."/>
        </authorList>
    </citation>
    <scope>NUCLEOTIDE SEQUENCE [LARGE SCALE GENOMIC DNA]</scope>
    <source>
        <strain evidence="4">CGMCC 1.10369</strain>
    </source>
</reference>
<gene>
    <name evidence="3" type="ORF">SAMN04488053_11815</name>
</gene>
<dbReference type="Pfam" id="PF01841">
    <property type="entry name" value="Transglut_core"/>
    <property type="match status" value="1"/>
</dbReference>
<dbReference type="Pfam" id="PF13559">
    <property type="entry name" value="DUF4129"/>
    <property type="match status" value="1"/>
</dbReference>
<sequence>MNRFQSKSVNSITHFFIYALTFLLIWEWLRPIPVITSTGQIEIFVWFTFFSAALIYLRIPAYITGPAIFIGSIFCLHIIFFEGSFLSWEGGIATFQTFLTELAVNTALIFSGNFAGLTDLFRTFLLFMLLAIICYLLYFWVLYTRKVFFFLLCTIVYITVLDTFTLVDASQAIVRIVVIGFFMLTLLHMLKVQDEERAIGRRKGAFISPAWMYTLITVVSIAVLAGFIAPKPEPQWSDPVPAMMTMVGGESFGSNSSGTIRRIGYGENDERLGGGFIQDDGVVFQAEIDRETYWRGESKDQYTGQGWVSEGDFTSFDSAAGELENYRMFEEEAGLEEGQVSIEMAEDANFELLFYPGQLQGIEAAEGTAGGEAAAQEEMQFYADEAAGRFRAEAQEEDVFFESYELTFEDTAFPIESLRNTEAADPERITEQYLQLPEELPERVVELAEEITKEHDNRYDKVVAVERYFSQNDFEYSTTDVPIPEEGEDYVDQFLFETQTGYCDNFSTSMAVMLRAVDIPVRWVKGFTSGEEVEELDNGNSIYEVANSNAHSWVEVYFPEVGWIPFEPTQGFTNYAEFEMASPELDMDDIESADTPDPEFPDHENSEVDDLLDEGAEDSGPVAGANDNNSGGFFTLKNVLISIPLTIFVMILHHYQNIIQNKFFLYRYRWFGRDDTFHRAYSRLLWILQNEGLPRAEGETLREYARRVDLAVGSQAMMKLTMTYERICYGGRSAEGTWKEGKKEWEEIVKTLNA</sequence>
<dbReference type="SUPFAM" id="SSF54001">
    <property type="entry name" value="Cysteine proteinases"/>
    <property type="match status" value="1"/>
</dbReference>
<dbReference type="InterPro" id="IPR021878">
    <property type="entry name" value="TgpA_N"/>
</dbReference>
<evidence type="ECO:0000313" key="3">
    <source>
        <dbReference type="EMBL" id="SDO55761.1"/>
    </source>
</evidence>
<feature type="transmembrane region" description="Helical" evidence="1">
    <location>
        <begin position="172"/>
        <end position="190"/>
    </location>
</feature>
<keyword evidence="4" id="KW-1185">Reference proteome</keyword>
<dbReference type="OrthoDB" id="9804872at2"/>
<dbReference type="EMBL" id="FNIL01000018">
    <property type="protein sequence ID" value="SDO55761.1"/>
    <property type="molecule type" value="Genomic_DNA"/>
</dbReference>
<feature type="transmembrane region" description="Helical" evidence="1">
    <location>
        <begin position="65"/>
        <end position="86"/>
    </location>
</feature>
<dbReference type="SMART" id="SM00460">
    <property type="entry name" value="TGc"/>
    <property type="match status" value="1"/>
</dbReference>
<dbReference type="InterPro" id="IPR002931">
    <property type="entry name" value="Transglutaminase-like"/>
</dbReference>
<feature type="domain" description="Transglutaminase-like" evidence="2">
    <location>
        <begin position="495"/>
        <end position="570"/>
    </location>
</feature>
<dbReference type="InterPro" id="IPR025403">
    <property type="entry name" value="TgpA-like_C"/>
</dbReference>
<keyword evidence="1" id="KW-1133">Transmembrane helix</keyword>
<accession>A0A1H0KJ49</accession>
<dbReference type="Gene3D" id="3.10.620.30">
    <property type="match status" value="1"/>
</dbReference>
<dbReference type="PANTHER" id="PTHR42736">
    <property type="entry name" value="PROTEIN-GLUTAMINE GAMMA-GLUTAMYLTRANSFERASE"/>
    <property type="match status" value="1"/>
</dbReference>
<keyword evidence="1" id="KW-0472">Membrane</keyword>
<feature type="transmembrane region" description="Helical" evidence="1">
    <location>
        <begin position="123"/>
        <end position="141"/>
    </location>
</feature>
<feature type="transmembrane region" description="Helical" evidence="1">
    <location>
        <begin position="210"/>
        <end position="229"/>
    </location>
</feature>
<feature type="transmembrane region" description="Helical" evidence="1">
    <location>
        <begin position="12"/>
        <end position="29"/>
    </location>
</feature>
<evidence type="ECO:0000256" key="1">
    <source>
        <dbReference type="SAM" id="Phobius"/>
    </source>
</evidence>
<evidence type="ECO:0000259" key="2">
    <source>
        <dbReference type="SMART" id="SM00460"/>
    </source>
</evidence>
<evidence type="ECO:0000313" key="4">
    <source>
        <dbReference type="Proteomes" id="UP000198778"/>
    </source>
</evidence>
<protein>
    <recommendedName>
        <fullName evidence="2">Transglutaminase-like domain-containing protein</fullName>
    </recommendedName>
</protein>
<feature type="transmembrane region" description="Helical" evidence="1">
    <location>
        <begin position="41"/>
        <end position="59"/>
    </location>
</feature>
<dbReference type="RefSeq" id="WP_090844342.1">
    <property type="nucleotide sequence ID" value="NZ_FNIL01000018.1"/>
</dbReference>
<proteinExistence type="predicted"/>
<dbReference type="InterPro" id="IPR038765">
    <property type="entry name" value="Papain-like_cys_pep_sf"/>
</dbReference>
<dbReference type="Proteomes" id="UP000198778">
    <property type="component" value="Unassembled WGS sequence"/>
</dbReference>
<organism evidence="3 4">
    <name type="scientific">Alkalicoccus daliensis</name>
    <dbReference type="NCBI Taxonomy" id="745820"/>
    <lineage>
        <taxon>Bacteria</taxon>
        <taxon>Bacillati</taxon>
        <taxon>Bacillota</taxon>
        <taxon>Bacilli</taxon>
        <taxon>Bacillales</taxon>
        <taxon>Bacillaceae</taxon>
        <taxon>Alkalicoccus</taxon>
    </lineage>
</organism>
<keyword evidence="1" id="KW-0812">Transmembrane</keyword>
<dbReference type="Pfam" id="PF11992">
    <property type="entry name" value="TgpA_N"/>
    <property type="match status" value="1"/>
</dbReference>
<dbReference type="STRING" id="745820.SAMN04488053_11815"/>
<dbReference type="AlphaFoldDB" id="A0A1H0KJ49"/>